<dbReference type="PANTHER" id="PTHR32468">
    <property type="entry name" value="CATION/H + ANTIPORTER"/>
    <property type="match status" value="1"/>
</dbReference>
<evidence type="ECO:0000259" key="12">
    <source>
        <dbReference type="Pfam" id="PF23256"/>
    </source>
</evidence>
<keyword evidence="5" id="KW-0630">Potassium</keyword>
<sequence length="783" mass="87483">MADSSADHDLDPRYRIDGSCWKFIPVISDGFFNEKEGESIFKHQLILLQLQLALIFILATTIHLCLRHFYLPRLISEVLSGVILGPTILGRYLPDVSATLFSRHAVKVLSTLTRFGYLFFMFLIGVKMDVNLVRKSGRREWTIGSIVIIFPILFIVSAAQTISLKVDKVEEDAQQWVSLFAGLFMLTSFPVVAILLMHLKIINSELGNLTLSSALISDLISVVIVNLDKMDKLSKLASDRVALKSTFLVIVLIMFVVMILRGMIYWIIRRTPEGKPVKDAYLFFVIIALLVVAVAGENAGLQYMYGPFILGLTVPTGHPLASTLIEKLDTIVAGWMLPLMSTYCGFRSDLWVLKRRPPAWIVFTVTFGVLFKMACGFISAICLKVPLKDATAMALMLTSKGIIELGCFATNVDKTDIDPQEFSWAVLSVSFYAALVPIVTRKLYDPSKTYRGYQKRTVLNSSLNEGVRVLACAHRKDDALSAIKLLQLTNPFIGTPLSVFGLYLEELVGGSSPLLLNHQLGQKSCSEGGHWQPIIDVFNHFKNQCSKPTQVQVYTAISPQSLMHEDVCWVSFQNSVALIILPFHRKRNRKGKIIADSKELRAFNIRVMNKAPCSVGILVDRDRSRWLPMADKSSTYRVCVLYLGGKDDREALAIGRRMKGWPSVYLTVIRCKEDDAQQGWEAMLDEECLRDIKHQSRENNNVFYKEEIARHGADTSLIVGSLLDENYDLILVGRHSDSSSPLVEGLSAWVDLPELGAIGDMLASSEISKTVSVFVVQQQVLGN</sequence>
<feature type="domain" description="Cation/H(+) antiporter central" evidence="12">
    <location>
        <begin position="537"/>
        <end position="622"/>
    </location>
</feature>
<evidence type="ECO:0000256" key="7">
    <source>
        <dbReference type="ARBA" id="ARBA00023065"/>
    </source>
</evidence>
<dbReference type="InterPro" id="IPR057290">
    <property type="entry name" value="CHX17_C"/>
</dbReference>
<feature type="transmembrane region" description="Helical" evidence="10">
    <location>
        <begin position="359"/>
        <end position="383"/>
    </location>
</feature>
<feature type="transmembrane region" description="Helical" evidence="10">
    <location>
        <begin position="78"/>
        <end position="94"/>
    </location>
</feature>
<feature type="transmembrane region" description="Helical" evidence="10">
    <location>
        <begin position="280"/>
        <end position="305"/>
    </location>
</feature>
<keyword evidence="8 10" id="KW-0472">Membrane</keyword>
<evidence type="ECO:0000256" key="6">
    <source>
        <dbReference type="ARBA" id="ARBA00022989"/>
    </source>
</evidence>
<accession>A0A6A2ZFC7</accession>
<keyword evidence="7" id="KW-0406">Ion transport</keyword>
<feature type="domain" description="Cation/H+ exchanger transmembrane" evidence="11">
    <location>
        <begin position="57"/>
        <end position="438"/>
    </location>
</feature>
<dbReference type="GO" id="GO:0006885">
    <property type="term" value="P:regulation of pH"/>
    <property type="evidence" value="ECO:0007669"/>
    <property type="project" value="TreeGrafter"/>
</dbReference>
<evidence type="ECO:0000256" key="9">
    <source>
        <dbReference type="ARBA" id="ARBA00038341"/>
    </source>
</evidence>
<dbReference type="Gene3D" id="1.20.1530.20">
    <property type="match status" value="1"/>
</dbReference>
<dbReference type="Pfam" id="PF23256">
    <property type="entry name" value="CHX17_2nd"/>
    <property type="match status" value="1"/>
</dbReference>
<proteinExistence type="inferred from homology"/>
<feature type="transmembrane region" description="Helical" evidence="10">
    <location>
        <begin position="46"/>
        <end position="66"/>
    </location>
</feature>
<dbReference type="InterPro" id="IPR057291">
    <property type="entry name" value="CHX17_2nd"/>
</dbReference>
<dbReference type="AlphaFoldDB" id="A0A6A2ZFC7"/>
<dbReference type="InterPro" id="IPR006153">
    <property type="entry name" value="Cation/H_exchanger_TM"/>
</dbReference>
<dbReference type="GO" id="GO:1902600">
    <property type="term" value="P:proton transmembrane transport"/>
    <property type="evidence" value="ECO:0007669"/>
    <property type="project" value="InterPro"/>
</dbReference>
<evidence type="ECO:0000256" key="5">
    <source>
        <dbReference type="ARBA" id="ARBA00022958"/>
    </source>
</evidence>
<dbReference type="GO" id="GO:0016020">
    <property type="term" value="C:membrane"/>
    <property type="evidence" value="ECO:0007669"/>
    <property type="project" value="UniProtKB-SubCell"/>
</dbReference>
<keyword evidence="6 10" id="KW-1133">Transmembrane helix</keyword>
<evidence type="ECO:0000259" key="11">
    <source>
        <dbReference type="Pfam" id="PF00999"/>
    </source>
</evidence>
<dbReference type="InterPro" id="IPR038770">
    <property type="entry name" value="Na+/solute_symporter_sf"/>
</dbReference>
<dbReference type="EMBL" id="VEPZ02001168">
    <property type="protein sequence ID" value="KAE8689635.1"/>
    <property type="molecule type" value="Genomic_DNA"/>
</dbReference>
<evidence type="ECO:0000313" key="14">
    <source>
        <dbReference type="EMBL" id="KAE8689635.1"/>
    </source>
</evidence>
<dbReference type="Pfam" id="PF00999">
    <property type="entry name" value="Na_H_Exchanger"/>
    <property type="match status" value="1"/>
</dbReference>
<dbReference type="PANTHER" id="PTHR32468:SF22">
    <property type="entry name" value="CATION_H(+) ANTIPORTER 3-LIKE"/>
    <property type="match status" value="1"/>
</dbReference>
<evidence type="ECO:0000259" key="13">
    <source>
        <dbReference type="Pfam" id="PF23259"/>
    </source>
</evidence>
<dbReference type="GO" id="GO:0012505">
    <property type="term" value="C:endomembrane system"/>
    <property type="evidence" value="ECO:0007669"/>
    <property type="project" value="TreeGrafter"/>
</dbReference>
<keyword evidence="3" id="KW-0633">Potassium transport</keyword>
<comment type="subcellular location">
    <subcellularLocation>
        <location evidence="1">Membrane</location>
        <topology evidence="1">Multi-pass membrane protein</topology>
    </subcellularLocation>
</comment>
<keyword evidence="4 10" id="KW-0812">Transmembrane</keyword>
<reference evidence="14" key="1">
    <citation type="submission" date="2019-09" db="EMBL/GenBank/DDBJ databases">
        <title>Draft genome information of white flower Hibiscus syriacus.</title>
        <authorList>
            <person name="Kim Y.-M."/>
        </authorList>
    </citation>
    <scope>NUCLEOTIDE SEQUENCE [LARGE SCALE GENOMIC DNA]</scope>
    <source>
        <strain evidence="14">YM2019G1</strain>
    </source>
</reference>
<feature type="transmembrane region" description="Helical" evidence="10">
    <location>
        <begin position="247"/>
        <end position="268"/>
    </location>
</feature>
<comment type="similarity">
    <text evidence="9">Belongs to the monovalent cation:proton antiporter 2 (CPA2) transporter (TC 2.A.37) family. CHX (TC 2.A.37.4) subfamily.</text>
</comment>
<evidence type="ECO:0000313" key="15">
    <source>
        <dbReference type="Proteomes" id="UP000436088"/>
    </source>
</evidence>
<keyword evidence="15" id="KW-1185">Reference proteome</keyword>
<feature type="domain" description="Cation/H(+) antiporter C-terminal" evidence="13">
    <location>
        <begin position="637"/>
        <end position="779"/>
    </location>
</feature>
<dbReference type="GO" id="GO:0006813">
    <property type="term" value="P:potassium ion transport"/>
    <property type="evidence" value="ECO:0007669"/>
    <property type="project" value="UniProtKB-KW"/>
</dbReference>
<name>A0A6A2ZFC7_HIBSY</name>
<evidence type="ECO:0000256" key="2">
    <source>
        <dbReference type="ARBA" id="ARBA00022448"/>
    </source>
</evidence>
<evidence type="ECO:0000256" key="4">
    <source>
        <dbReference type="ARBA" id="ARBA00022692"/>
    </source>
</evidence>
<dbReference type="InterPro" id="IPR050794">
    <property type="entry name" value="CPA2_transporter"/>
</dbReference>
<dbReference type="Pfam" id="PF23259">
    <property type="entry name" value="CHX17_C"/>
    <property type="match status" value="1"/>
</dbReference>
<evidence type="ECO:0000256" key="1">
    <source>
        <dbReference type="ARBA" id="ARBA00004141"/>
    </source>
</evidence>
<keyword evidence="2" id="KW-0813">Transport</keyword>
<organism evidence="14 15">
    <name type="scientific">Hibiscus syriacus</name>
    <name type="common">Rose of Sharon</name>
    <dbReference type="NCBI Taxonomy" id="106335"/>
    <lineage>
        <taxon>Eukaryota</taxon>
        <taxon>Viridiplantae</taxon>
        <taxon>Streptophyta</taxon>
        <taxon>Embryophyta</taxon>
        <taxon>Tracheophyta</taxon>
        <taxon>Spermatophyta</taxon>
        <taxon>Magnoliopsida</taxon>
        <taxon>eudicotyledons</taxon>
        <taxon>Gunneridae</taxon>
        <taxon>Pentapetalae</taxon>
        <taxon>rosids</taxon>
        <taxon>malvids</taxon>
        <taxon>Malvales</taxon>
        <taxon>Malvaceae</taxon>
        <taxon>Malvoideae</taxon>
        <taxon>Hibiscus</taxon>
    </lineage>
</organism>
<protein>
    <submittedName>
        <fullName evidence="14">Cation proton exchanger</fullName>
    </submittedName>
</protein>
<dbReference type="OrthoDB" id="1938353at2759"/>
<comment type="caution">
    <text evidence="14">The sequence shown here is derived from an EMBL/GenBank/DDBJ whole genome shotgun (WGS) entry which is preliminary data.</text>
</comment>
<dbReference type="Proteomes" id="UP000436088">
    <property type="component" value="Unassembled WGS sequence"/>
</dbReference>
<evidence type="ECO:0000256" key="10">
    <source>
        <dbReference type="SAM" id="Phobius"/>
    </source>
</evidence>
<feature type="transmembrane region" description="Helical" evidence="10">
    <location>
        <begin position="114"/>
        <end position="130"/>
    </location>
</feature>
<feature type="transmembrane region" description="Helical" evidence="10">
    <location>
        <begin position="142"/>
        <end position="164"/>
    </location>
</feature>
<evidence type="ECO:0000256" key="8">
    <source>
        <dbReference type="ARBA" id="ARBA00023136"/>
    </source>
</evidence>
<gene>
    <name evidence="14" type="ORF">F3Y22_tig00110933pilonHSYRG00208</name>
</gene>
<feature type="transmembrane region" description="Helical" evidence="10">
    <location>
        <begin position="176"/>
        <end position="197"/>
    </location>
</feature>
<dbReference type="GO" id="GO:0015297">
    <property type="term" value="F:antiporter activity"/>
    <property type="evidence" value="ECO:0007669"/>
    <property type="project" value="InterPro"/>
</dbReference>
<feature type="transmembrane region" description="Helical" evidence="10">
    <location>
        <begin position="209"/>
        <end position="227"/>
    </location>
</feature>
<evidence type="ECO:0000256" key="3">
    <source>
        <dbReference type="ARBA" id="ARBA00022538"/>
    </source>
</evidence>